<dbReference type="RefSeq" id="WP_139100565.1">
    <property type="nucleotide sequence ID" value="NZ_VDFW01000049.1"/>
</dbReference>
<name>A0A5C4LSG8_9PSEU</name>
<evidence type="ECO:0000256" key="1">
    <source>
        <dbReference type="ARBA" id="ARBA00023002"/>
    </source>
</evidence>
<dbReference type="EMBL" id="VDFW01000049">
    <property type="protein sequence ID" value="TNC19606.1"/>
    <property type="molecule type" value="Genomic_DNA"/>
</dbReference>
<dbReference type="AlphaFoldDB" id="A0A5C4LSG8"/>
<comment type="caution">
    <text evidence="2">The sequence shown here is derived from an EMBL/GenBank/DDBJ whole genome shotgun (WGS) entry which is preliminary data.</text>
</comment>
<gene>
    <name evidence="2" type="ORF">FG385_32085</name>
</gene>
<dbReference type="NCBIfam" id="TIGR03666">
    <property type="entry name" value="Rv2061_F420"/>
    <property type="match status" value="1"/>
</dbReference>
<dbReference type="GO" id="GO:0070967">
    <property type="term" value="F:coenzyme F420 binding"/>
    <property type="evidence" value="ECO:0007669"/>
    <property type="project" value="TreeGrafter"/>
</dbReference>
<dbReference type="Gene3D" id="2.30.110.10">
    <property type="entry name" value="Electron Transport, Fmn-binding Protein, Chain A"/>
    <property type="match status" value="1"/>
</dbReference>
<reference evidence="2 3" key="1">
    <citation type="submission" date="2019-06" db="EMBL/GenBank/DDBJ databases">
        <title>Amycolatopsis alkalitolerans sp. nov., isolated from Gastrodia elata Blume.</title>
        <authorList>
            <person name="Narsing Rao M.P."/>
            <person name="Li W.J."/>
        </authorList>
    </citation>
    <scope>NUCLEOTIDE SEQUENCE [LARGE SCALE GENOMIC DNA]</scope>
    <source>
        <strain evidence="2 3">SYSUP0005</strain>
    </source>
</reference>
<dbReference type="PANTHER" id="PTHR35176">
    <property type="entry name" value="HEME OXYGENASE HI_0854-RELATED"/>
    <property type="match status" value="1"/>
</dbReference>
<dbReference type="InterPro" id="IPR019965">
    <property type="entry name" value="PPOX_F420-dep_Rv2061_put"/>
</dbReference>
<dbReference type="OrthoDB" id="5738083at2"/>
<dbReference type="SUPFAM" id="SSF50475">
    <property type="entry name" value="FMN-binding split barrel"/>
    <property type="match status" value="1"/>
</dbReference>
<dbReference type="GO" id="GO:0016627">
    <property type="term" value="F:oxidoreductase activity, acting on the CH-CH group of donors"/>
    <property type="evidence" value="ECO:0007669"/>
    <property type="project" value="TreeGrafter"/>
</dbReference>
<evidence type="ECO:0000313" key="2">
    <source>
        <dbReference type="EMBL" id="TNC19606.1"/>
    </source>
</evidence>
<dbReference type="InterPro" id="IPR052019">
    <property type="entry name" value="F420H2_bilvrd_red/Heme_oxyg"/>
</dbReference>
<dbReference type="GO" id="GO:0005829">
    <property type="term" value="C:cytosol"/>
    <property type="evidence" value="ECO:0007669"/>
    <property type="project" value="TreeGrafter"/>
</dbReference>
<keyword evidence="3" id="KW-1185">Reference proteome</keyword>
<sequence length="126" mass="13838">MTTTLTPFTTQRTVLLTTFRRDGSPVGTPVSIAVEGDHAFVRSYDKAGKAKRLRRNPDAEIAPSTMAGKPTGDAVPARLTLLDGEAAAHASKLLARKHPFLHGFLVPLLHRLKGYRTLHYELRARP</sequence>
<dbReference type="Proteomes" id="UP000305546">
    <property type="component" value="Unassembled WGS sequence"/>
</dbReference>
<dbReference type="EC" id="1.-.-.-" evidence="2"/>
<dbReference type="PANTHER" id="PTHR35176:SF11">
    <property type="entry name" value="PYRIDOXAMINE 5'-PHOSPHATE OXIDASE FAMILY PROTEIN"/>
    <property type="match status" value="1"/>
</dbReference>
<keyword evidence="1 2" id="KW-0560">Oxidoreductase</keyword>
<protein>
    <submittedName>
        <fullName evidence="2">PPOX class F420-dependent oxidoreductase</fullName>
        <ecNumber evidence="2">1.-.-.-</ecNumber>
    </submittedName>
</protein>
<proteinExistence type="predicted"/>
<accession>A0A5C4LSG8</accession>
<organism evidence="2 3">
    <name type="scientific">Amycolatopsis alkalitolerans</name>
    <dbReference type="NCBI Taxonomy" id="2547244"/>
    <lineage>
        <taxon>Bacteria</taxon>
        <taxon>Bacillati</taxon>
        <taxon>Actinomycetota</taxon>
        <taxon>Actinomycetes</taxon>
        <taxon>Pseudonocardiales</taxon>
        <taxon>Pseudonocardiaceae</taxon>
        <taxon>Amycolatopsis</taxon>
    </lineage>
</organism>
<dbReference type="InterPro" id="IPR012349">
    <property type="entry name" value="Split_barrel_FMN-bd"/>
</dbReference>
<evidence type="ECO:0000313" key="3">
    <source>
        <dbReference type="Proteomes" id="UP000305546"/>
    </source>
</evidence>